<name>A0A6S7GQF2_PARCT</name>
<reference evidence="8" key="1">
    <citation type="submission" date="2020-04" db="EMBL/GenBank/DDBJ databases">
        <authorList>
            <person name="Alioto T."/>
            <person name="Alioto T."/>
            <person name="Gomez Garrido J."/>
        </authorList>
    </citation>
    <scope>NUCLEOTIDE SEQUENCE</scope>
    <source>
        <strain evidence="8">A484AB</strain>
    </source>
</reference>
<protein>
    <recommendedName>
        <fullName evidence="1">ATP-dependent DNA helicase</fullName>
        <ecNumber evidence="1">5.6.2.3</ecNumber>
    </recommendedName>
</protein>
<dbReference type="SUPFAM" id="SSF54001">
    <property type="entry name" value="Cysteine proteinases"/>
    <property type="match status" value="1"/>
</dbReference>
<feature type="domain" description="DUF6570" evidence="7">
    <location>
        <begin position="576"/>
        <end position="705"/>
    </location>
</feature>
<dbReference type="SUPFAM" id="SSF56219">
    <property type="entry name" value="DNase I-like"/>
    <property type="match status" value="1"/>
</dbReference>
<dbReference type="Pfam" id="PF20209">
    <property type="entry name" value="DUF6570"/>
    <property type="match status" value="1"/>
</dbReference>
<keyword evidence="1" id="KW-0378">Hydrolase</keyword>
<dbReference type="InterPro" id="IPR010285">
    <property type="entry name" value="DNA_helicase_pif1-like_DEAD"/>
</dbReference>
<feature type="compositionally biased region" description="Acidic residues" evidence="3">
    <location>
        <begin position="733"/>
        <end position="744"/>
    </location>
</feature>
<dbReference type="GO" id="GO:0005524">
    <property type="term" value="F:ATP binding"/>
    <property type="evidence" value="ECO:0007669"/>
    <property type="project" value="UniProtKB-KW"/>
</dbReference>
<evidence type="ECO:0000256" key="1">
    <source>
        <dbReference type="RuleBase" id="RU363044"/>
    </source>
</evidence>
<evidence type="ECO:0000259" key="5">
    <source>
        <dbReference type="Pfam" id="PF05970"/>
    </source>
</evidence>
<dbReference type="Gene3D" id="3.40.50.300">
    <property type="entry name" value="P-loop containing nucleotide triphosphate hydrolases"/>
    <property type="match status" value="1"/>
</dbReference>
<evidence type="ECO:0000259" key="7">
    <source>
        <dbReference type="Pfam" id="PF20209"/>
    </source>
</evidence>
<evidence type="ECO:0000313" key="8">
    <source>
        <dbReference type="EMBL" id="CAB3986870.1"/>
    </source>
</evidence>
<dbReference type="GO" id="GO:0000723">
    <property type="term" value="P:telomere maintenance"/>
    <property type="evidence" value="ECO:0007669"/>
    <property type="project" value="InterPro"/>
</dbReference>
<feature type="domain" description="Endonuclease/exonuclease/phosphatase" evidence="4">
    <location>
        <begin position="1888"/>
        <end position="2086"/>
    </location>
</feature>
<comment type="caution">
    <text evidence="8">The sequence shown here is derived from an EMBL/GenBank/DDBJ whole genome shotgun (WGS) entry which is preliminary data.</text>
</comment>
<dbReference type="OrthoDB" id="10007484at2759"/>
<feature type="compositionally biased region" description="Acidic residues" evidence="3">
    <location>
        <begin position="1332"/>
        <end position="1344"/>
    </location>
</feature>
<dbReference type="Gene3D" id="3.60.10.10">
    <property type="entry name" value="Endonuclease/exonuclease/phosphatase"/>
    <property type="match status" value="1"/>
</dbReference>
<sequence>MGVEIEIYRSRIGSHHNVTQGRMLMARLKGKFWNQMLMMVYLKVFYLPCLKSLVTKTEKYNEVCIWYAQMVCYHVHVPLLLRLSNDVEENPGPRNINEIVDRTYTVHADFHQGDQLMFRSNAGKQCVAMSLCSIVYNEIKSVNIWDTSIMNQILVYGNNLYGVISQSINKDFLLLTDVPELVDIDSDTFCLEYSESFTGALFMAANNDPYVTLEHAINEIFVTTNYKSCLLTIGMNTVAIFIPFPDVFKVFDSHSRDHHGMPCASGYCVLISIEGVKHLAEYFQLTSGYCGRMCSTPFELKGVKCNKRLDLSSTNNAEFRLIEKHDIHKSTEIQNNNVGQTNNDLLAERKSTLEKHCQYMRTCRKDESSEQREKRLTKIRSYKQLGKGTNGESVEERNSRLEKHRERMRVLRKNESSEQREKRLAKMISHIKQVGKAKGTNDESVEERNFRLEKQREYMRARRKNESVEERNFRLEKQREYVRVYRKNKSSELKEKELSTHITVDMTQLIRDFHSSISSGPLYVCTCCDQLWYKHSVCPADRIRLVNPDIVKYLQNIKSVDNIEWLCNTCSNHLRKRKVPPCAIANGMKFPIKPAFFDLNELECRLIAPRLAFQKIFQAPRGGQLKITGNVVNVPADVNNTVSMLPRLSHETGTIKVQLKRRLQYKSSALSLNIRPRKVMQAAAWLVNNSSLYQEQGITLDQTWLTSIELETVSDNLCNENTNISSNNLDTGAPEDEWSEDEAETPAGVTDSMLTPPDFVDDSEKQEIYNFAPAEGNIPLSLFRDQYSKEMAYPGIFLGQKRTDDKQRLKSVYYSEICKSELRRSDRRAAMCVENIFFKAKKLQMKLLLGQSQIALRQLKTPEGLESLIRHDEGYKFLRALRGSPPYFEKAKKDLFAMIRQLGPASLFCSFSSAETKWIHLLRILGKLIDHKDYSDDELDNLTWEEKCRLIQSDPVTYARHFDYQFNTFLKDFLRSKLAPLGKIKDWFYRVEYQQRGSPHIHMLIWLENAPVFGVDKDEDVIAFIDGIITCGKPENDSNLLELVNRQTHRHSHTCQKKSKAVCRFNYPQPPMRSTHILYPLDDDTSQTLIRNRKVLWKDIKNKLNDLKEGKDVTFDQLLGELGVSEHEYILAIRSSLSCPTIFLKRSPNELRINNYNPACLLAWRANMDIQFVLDVYACAMYIVSYISKAQKGMSELLCRACAEAKEGNANIKQQVRDIGNKFLNSVEISAQEAVYIVLQLPMRKSSRNVVFINTSPPAERVELLKPLSEIEKMSDESEEIHSGGLLKRYVERPDCLKNITFADWTAWYDSCGKQNNKKAHKKADIDNLPLETEDGNNDDELLNSDENSLTSDPSIKSIRKRTQARVIRSVWFNKEAQPEKHYRELIMLFTPWRNEQTDLFFFSSFQEHYIARGAGGVGKSHLIKSVYQAALKYYNAQAGEDFRRVHILLLAPTGKAAYIIKGNTIHNGLAVPASQSLKNYKPLDSGRLNTLRCKLGALKLILLDEISMVGNSMFTVQLNNRLKDLKGSKEDFGGVSIITLGDLFQLKPVMDGYIFTDVQCLSSYNILAPNLWKRYFRMFELDEIMRQRENKEFAEILNRLREDKHTCSDLNKLKERCVEESSCPREAPRLFIQNALVDDYNEKVYESFSDGKYVIKAQDSVIGACSTELKEKIMRQIPYVSLRNSKQLAHKLKLAVGQRTEMAVNVRTDDGLTNGASNIIKLIQLRDDTKPSGLVWVQFDCEDVGKKTRQENRTLCFRGIESTWTPIKPVTTQFAVGKTKSAQVVRKQFPLRPASAKTVHRSQGDTQSQIVVNLNTKRAIPHIHYVALSRVTTIEGLHITDLCEDKISIDQRVVEEMETLQTERSLKLCFTPLYMLDNSDLKVCYLNARSLHKHIEDVRKDVNYSSTDIVIFTETRFTPLDPNEMYNINGYRLFRNDSSQFSGSGRPYGGTAVYSRIPLKEGYPHAHNISGIEFTIIKTENRPNLTIIGLYRSPSIALSRLLSALRTILDEDSSSQNIIIGGFNVNWMVESDRQSLYNLMVIENNYSQLITDFTTDNKTLIDHVYTNLVEEQVHAGILETYFSDHKAIWASLKT</sequence>
<comment type="catalytic activity">
    <reaction evidence="1">
        <text>ATP + H2O = ADP + phosphate + H(+)</text>
        <dbReference type="Rhea" id="RHEA:13065"/>
        <dbReference type="ChEBI" id="CHEBI:15377"/>
        <dbReference type="ChEBI" id="CHEBI:15378"/>
        <dbReference type="ChEBI" id="CHEBI:30616"/>
        <dbReference type="ChEBI" id="CHEBI:43474"/>
        <dbReference type="ChEBI" id="CHEBI:456216"/>
        <dbReference type="EC" id="5.6.2.3"/>
    </reaction>
</comment>
<feature type="region of interest" description="Disordered" evidence="3">
    <location>
        <begin position="1329"/>
        <end position="1355"/>
    </location>
</feature>
<dbReference type="EMBL" id="CACRXK020001084">
    <property type="protein sequence ID" value="CAB3986870.1"/>
    <property type="molecule type" value="Genomic_DNA"/>
</dbReference>
<keyword evidence="1" id="KW-0233">DNA recombination</keyword>
<keyword evidence="1 8" id="KW-0347">Helicase</keyword>
<dbReference type="Pfam" id="PF03372">
    <property type="entry name" value="Exo_endo_phos"/>
    <property type="match status" value="1"/>
</dbReference>
<dbReference type="Pfam" id="PF14214">
    <property type="entry name" value="Helitron_like_N"/>
    <property type="match status" value="1"/>
</dbReference>
<organism evidence="8 9">
    <name type="scientific">Paramuricea clavata</name>
    <name type="common">Red gorgonian</name>
    <name type="synonym">Violescent sea-whip</name>
    <dbReference type="NCBI Taxonomy" id="317549"/>
    <lineage>
        <taxon>Eukaryota</taxon>
        <taxon>Metazoa</taxon>
        <taxon>Cnidaria</taxon>
        <taxon>Anthozoa</taxon>
        <taxon>Octocorallia</taxon>
        <taxon>Malacalcyonacea</taxon>
        <taxon>Plexauridae</taxon>
        <taxon>Paramuricea</taxon>
    </lineage>
</organism>
<feature type="compositionally biased region" description="Basic and acidic residues" evidence="3">
    <location>
        <begin position="394"/>
        <end position="420"/>
    </location>
</feature>
<keyword evidence="1" id="KW-0234">DNA repair</keyword>
<evidence type="ECO:0000313" key="9">
    <source>
        <dbReference type="Proteomes" id="UP001152795"/>
    </source>
</evidence>
<dbReference type="PANTHER" id="PTHR47642:SF8">
    <property type="entry name" value="ATP-DEPENDENT DNA HELICASE"/>
    <property type="match status" value="1"/>
</dbReference>
<feature type="coiled-coil region" evidence="2">
    <location>
        <begin position="451"/>
        <end position="478"/>
    </location>
</feature>
<feature type="domain" description="Helitron helicase-like" evidence="6">
    <location>
        <begin position="879"/>
        <end position="1005"/>
    </location>
</feature>
<evidence type="ECO:0000259" key="6">
    <source>
        <dbReference type="Pfam" id="PF14214"/>
    </source>
</evidence>
<feature type="region of interest" description="Disordered" evidence="3">
    <location>
        <begin position="368"/>
        <end position="420"/>
    </location>
</feature>
<dbReference type="GO" id="GO:0043139">
    <property type="term" value="F:5'-3' DNA helicase activity"/>
    <property type="evidence" value="ECO:0007669"/>
    <property type="project" value="UniProtKB-EC"/>
</dbReference>
<gene>
    <name evidence="8" type="ORF">PACLA_8A005957</name>
</gene>
<dbReference type="InterPro" id="IPR051055">
    <property type="entry name" value="PIF1_helicase"/>
</dbReference>
<dbReference type="InterPro" id="IPR005135">
    <property type="entry name" value="Endo/exonuclease/phosphatase"/>
</dbReference>
<keyword evidence="2" id="KW-0175">Coiled coil</keyword>
<evidence type="ECO:0000256" key="2">
    <source>
        <dbReference type="SAM" id="Coils"/>
    </source>
</evidence>
<dbReference type="InterPro" id="IPR046700">
    <property type="entry name" value="DUF6570"/>
</dbReference>
<dbReference type="Gene3D" id="3.90.70.120">
    <property type="match status" value="1"/>
</dbReference>
<feature type="region of interest" description="Disordered" evidence="3">
    <location>
        <begin position="722"/>
        <end position="755"/>
    </location>
</feature>
<keyword evidence="9" id="KW-1185">Reference proteome</keyword>
<keyword evidence="1" id="KW-0547">Nucleotide-binding</keyword>
<evidence type="ECO:0000256" key="3">
    <source>
        <dbReference type="SAM" id="MobiDB-lite"/>
    </source>
</evidence>
<dbReference type="PANTHER" id="PTHR47642">
    <property type="entry name" value="ATP-DEPENDENT DNA HELICASE"/>
    <property type="match status" value="1"/>
</dbReference>
<keyword evidence="1" id="KW-0227">DNA damage</keyword>
<dbReference type="GO" id="GO:0006310">
    <property type="term" value="P:DNA recombination"/>
    <property type="evidence" value="ECO:0007669"/>
    <property type="project" value="UniProtKB-KW"/>
</dbReference>
<dbReference type="SUPFAM" id="SSF52540">
    <property type="entry name" value="P-loop containing nucleoside triphosphate hydrolases"/>
    <property type="match status" value="2"/>
</dbReference>
<evidence type="ECO:0000259" key="4">
    <source>
        <dbReference type="Pfam" id="PF03372"/>
    </source>
</evidence>
<comment type="cofactor">
    <cofactor evidence="1">
        <name>Mg(2+)</name>
        <dbReference type="ChEBI" id="CHEBI:18420"/>
    </cofactor>
</comment>
<dbReference type="InterPro" id="IPR027417">
    <property type="entry name" value="P-loop_NTPase"/>
</dbReference>
<dbReference type="EC" id="5.6.2.3" evidence="1"/>
<dbReference type="Proteomes" id="UP001152795">
    <property type="component" value="Unassembled WGS sequence"/>
</dbReference>
<dbReference type="GO" id="GO:0006281">
    <property type="term" value="P:DNA repair"/>
    <property type="evidence" value="ECO:0007669"/>
    <property type="project" value="UniProtKB-KW"/>
</dbReference>
<feature type="domain" description="DNA helicase Pif1-like DEAD-box helicase" evidence="5">
    <location>
        <begin position="1412"/>
        <end position="1602"/>
    </location>
</feature>
<comment type="similarity">
    <text evidence="1">Belongs to the helicase family.</text>
</comment>
<dbReference type="InterPro" id="IPR036691">
    <property type="entry name" value="Endo/exonu/phosph_ase_sf"/>
</dbReference>
<dbReference type="InterPro" id="IPR038765">
    <property type="entry name" value="Papain-like_cys_pep_sf"/>
</dbReference>
<keyword evidence="1" id="KW-0067">ATP-binding</keyword>
<dbReference type="InterPro" id="IPR025476">
    <property type="entry name" value="Helitron_helicase-like"/>
</dbReference>
<proteinExistence type="inferred from homology"/>
<accession>A0A6S7GQF2</accession>
<dbReference type="GO" id="GO:0016787">
    <property type="term" value="F:hydrolase activity"/>
    <property type="evidence" value="ECO:0007669"/>
    <property type="project" value="UniProtKB-KW"/>
</dbReference>
<dbReference type="Pfam" id="PF05970">
    <property type="entry name" value="PIF1"/>
    <property type="match status" value="1"/>
</dbReference>